<comment type="cofactor">
    <cofactor evidence="1">
        <name>[4Fe-4S] cluster</name>
        <dbReference type="ChEBI" id="CHEBI:49883"/>
    </cofactor>
</comment>
<dbReference type="Pfam" id="PF19288">
    <property type="entry name" value="CofH_C"/>
    <property type="match status" value="1"/>
</dbReference>
<evidence type="ECO:0000313" key="4">
    <source>
        <dbReference type="EMBL" id="MPN16232.1"/>
    </source>
</evidence>
<feature type="domain" description="CofH/MqnC-like C-terminal" evidence="3">
    <location>
        <begin position="3"/>
        <end position="91"/>
    </location>
</feature>
<dbReference type="PANTHER" id="PTHR43076">
    <property type="entry name" value="FO SYNTHASE (COFH)"/>
    <property type="match status" value="1"/>
</dbReference>
<dbReference type="EMBL" id="VSSQ01063153">
    <property type="protein sequence ID" value="MPN16232.1"/>
    <property type="molecule type" value="Genomic_DNA"/>
</dbReference>
<keyword evidence="2" id="KW-0411">Iron-sulfur</keyword>
<keyword evidence="2" id="KW-0479">Metal-binding</keyword>
<protein>
    <submittedName>
        <fullName evidence="4">Cyclic dehypoxanthine futalosine synthase</fullName>
        <ecNumber evidence="4">1.21.98.1</ecNumber>
    </submittedName>
</protein>
<dbReference type="InterPro" id="IPR034405">
    <property type="entry name" value="F420"/>
</dbReference>
<organism evidence="4">
    <name type="scientific">bioreactor metagenome</name>
    <dbReference type="NCBI Taxonomy" id="1076179"/>
    <lineage>
        <taxon>unclassified sequences</taxon>
        <taxon>metagenomes</taxon>
        <taxon>ecological metagenomes</taxon>
    </lineage>
</organism>
<keyword evidence="4" id="KW-0560">Oxidoreductase</keyword>
<dbReference type="AlphaFoldDB" id="A0A645FRI6"/>
<proteinExistence type="predicted"/>
<evidence type="ECO:0000256" key="2">
    <source>
        <dbReference type="ARBA" id="ARBA00022485"/>
    </source>
</evidence>
<gene>
    <name evidence="4" type="primary">mqnC_11</name>
    <name evidence="4" type="ORF">SDC9_163570</name>
</gene>
<dbReference type="GO" id="GO:0044689">
    <property type="term" value="F:7,8-didemethyl-8-hydroxy-5-deazariboflavin synthase activity"/>
    <property type="evidence" value="ECO:0007669"/>
    <property type="project" value="TreeGrafter"/>
</dbReference>
<dbReference type="GO" id="GO:0051539">
    <property type="term" value="F:4 iron, 4 sulfur cluster binding"/>
    <property type="evidence" value="ECO:0007669"/>
    <property type="project" value="UniProtKB-KW"/>
</dbReference>
<dbReference type="PANTHER" id="PTHR43076:SF1">
    <property type="entry name" value="LIPOYL SYNTHASE 2"/>
    <property type="match status" value="1"/>
</dbReference>
<evidence type="ECO:0000256" key="1">
    <source>
        <dbReference type="ARBA" id="ARBA00001966"/>
    </source>
</evidence>
<dbReference type="GO" id="GO:0016491">
    <property type="term" value="F:oxidoreductase activity"/>
    <property type="evidence" value="ECO:0007669"/>
    <property type="project" value="UniProtKB-KW"/>
</dbReference>
<keyword evidence="2" id="KW-0004">4Fe-4S</keyword>
<comment type="caution">
    <text evidence="4">The sequence shown here is derived from an EMBL/GenBank/DDBJ whole genome shotgun (WGS) entry which is preliminary data.</text>
</comment>
<dbReference type="InterPro" id="IPR045567">
    <property type="entry name" value="CofH/MnqC-like_C"/>
</dbReference>
<sequence length="93" mass="10306">MIENLKMVAMSRIILNNVDHIQASWLTTGIAAAQLALNCGADDMGSVMIEENVVSSAGANFRLNPTQMQQVIREAGFEPWLRNQDYTPRQLAD</sequence>
<name>A0A645FRI6_9ZZZZ</name>
<dbReference type="EC" id="1.21.98.1" evidence="4"/>
<reference evidence="4" key="1">
    <citation type="submission" date="2019-08" db="EMBL/GenBank/DDBJ databases">
        <authorList>
            <person name="Kucharzyk K."/>
            <person name="Murdoch R.W."/>
            <person name="Higgins S."/>
            <person name="Loffler F."/>
        </authorList>
    </citation>
    <scope>NUCLEOTIDE SEQUENCE</scope>
</reference>
<accession>A0A645FRI6</accession>
<keyword evidence="2" id="KW-0408">Iron</keyword>
<evidence type="ECO:0000259" key="3">
    <source>
        <dbReference type="Pfam" id="PF19288"/>
    </source>
</evidence>